<feature type="transmembrane region" description="Helical" evidence="1">
    <location>
        <begin position="160"/>
        <end position="180"/>
    </location>
</feature>
<name>A0A291DCY7_9MICC</name>
<organism evidence="2 3">
    <name type="scientific">Rothia mucilaginosa</name>
    <dbReference type="NCBI Taxonomy" id="43675"/>
    <lineage>
        <taxon>Bacteria</taxon>
        <taxon>Bacillati</taxon>
        <taxon>Actinomycetota</taxon>
        <taxon>Actinomycetes</taxon>
        <taxon>Micrococcales</taxon>
        <taxon>Micrococcaceae</taxon>
        <taxon>Rothia</taxon>
    </lineage>
</organism>
<reference evidence="3" key="1">
    <citation type="submission" date="2017-09" db="EMBL/GenBank/DDBJ databases">
        <title>FDA dAtabase for Regulatory Grade micrObial Sequences (FDA-ARGOS): Supporting development and validation of Infectious Disease Dx tests.</title>
        <authorList>
            <person name="Minogue T."/>
            <person name="Wolcott M."/>
            <person name="Wasieloski L."/>
            <person name="Aguilar W."/>
            <person name="Moore D."/>
            <person name="Tallon L."/>
            <person name="Sadzewicz L."/>
            <person name="Ott S."/>
            <person name="Zhao X."/>
            <person name="Nagaraj S."/>
            <person name="Vavikolanu K."/>
            <person name="Aluvathingal J."/>
            <person name="Nadendla S."/>
            <person name="Sichtig H."/>
        </authorList>
    </citation>
    <scope>NUCLEOTIDE SEQUENCE [LARGE SCALE GENOMIC DNA]</scope>
    <source>
        <strain evidence="3">FDAARGOS_369</strain>
    </source>
</reference>
<evidence type="ECO:0000313" key="2">
    <source>
        <dbReference type="EMBL" id="ATF62267.1"/>
    </source>
</evidence>
<dbReference type="EMBL" id="CP023510">
    <property type="protein sequence ID" value="ATF62267.1"/>
    <property type="molecule type" value="Genomic_DNA"/>
</dbReference>
<proteinExistence type="predicted"/>
<keyword evidence="1" id="KW-0472">Membrane</keyword>
<sequence length="183" mass="20404">MTAKTKRDRSAGRAHRHTAIQGIINNHQGIIDDIASIDNNIAALQDKTCDLGNRVDSWYTKLNQANKDALANVAYTMRCVVENERKQAEVESAVGILQESSKEHQGDIAILNHTSKEHQEAIAQLIAYTNKVHGKQVALNQEINLLQAEVDDTNHRLFQLAWITVALWAIAAITIFAYLITTH</sequence>
<evidence type="ECO:0000313" key="3">
    <source>
        <dbReference type="Proteomes" id="UP000218628"/>
    </source>
</evidence>
<dbReference type="Proteomes" id="UP000218628">
    <property type="component" value="Chromosome"/>
</dbReference>
<protein>
    <submittedName>
        <fullName evidence="2">Uncharacterized protein</fullName>
    </submittedName>
</protein>
<keyword evidence="1" id="KW-1133">Transmembrane helix</keyword>
<dbReference type="AlphaFoldDB" id="A0A291DCY7"/>
<keyword evidence="1" id="KW-0812">Transmembrane</keyword>
<evidence type="ECO:0000256" key="1">
    <source>
        <dbReference type="SAM" id="Phobius"/>
    </source>
</evidence>
<dbReference type="RefSeq" id="WP_096740611.1">
    <property type="nucleotide sequence ID" value="NZ_CP023510.1"/>
</dbReference>
<gene>
    <name evidence="2" type="ORF">CO690_00695</name>
</gene>
<accession>A0A291DCY7</accession>